<dbReference type="RefSeq" id="WP_215237611.1">
    <property type="nucleotide sequence ID" value="NZ_CAJRAF010000001.1"/>
</dbReference>
<evidence type="ECO:0000313" key="2">
    <source>
        <dbReference type="EMBL" id="CAG4992148.1"/>
    </source>
</evidence>
<dbReference type="Proteomes" id="UP000680038">
    <property type="component" value="Unassembled WGS sequence"/>
</dbReference>
<protein>
    <submittedName>
        <fullName evidence="2">Uncharacterized protein</fullName>
    </submittedName>
</protein>
<keyword evidence="3" id="KW-1185">Reference proteome</keyword>
<gene>
    <name evidence="2" type="ORF">DYBT9275_00903</name>
</gene>
<reference evidence="2" key="1">
    <citation type="submission" date="2021-04" db="EMBL/GenBank/DDBJ databases">
        <authorList>
            <person name="Rodrigo-Torres L."/>
            <person name="Arahal R. D."/>
            <person name="Lucena T."/>
        </authorList>
    </citation>
    <scope>NUCLEOTIDE SEQUENCE</scope>
    <source>
        <strain evidence="2">CECT 9275</strain>
    </source>
</reference>
<proteinExistence type="predicted"/>
<feature type="compositionally biased region" description="Polar residues" evidence="1">
    <location>
        <begin position="119"/>
        <end position="128"/>
    </location>
</feature>
<name>A0A916J9H7_9BACT</name>
<evidence type="ECO:0000313" key="3">
    <source>
        <dbReference type="Proteomes" id="UP000680038"/>
    </source>
</evidence>
<feature type="region of interest" description="Disordered" evidence="1">
    <location>
        <begin position="101"/>
        <end position="142"/>
    </location>
</feature>
<dbReference type="AlphaFoldDB" id="A0A916J9H7"/>
<evidence type="ECO:0000256" key="1">
    <source>
        <dbReference type="SAM" id="MobiDB-lite"/>
    </source>
</evidence>
<accession>A0A916J9H7</accession>
<sequence>MSKPNALTAIIGSLFSRSEKPISEKLSTEEFNAFMQDAGELDARLSAQGQGNEKVTADLAAANAQIIELTASLATSAAKVKELTATLAAVSAERDTYKGHYDKAAAAGQGKANEDENSRGSSEATSYNAHALEVFHKTHGKA</sequence>
<dbReference type="EMBL" id="CAJRAF010000001">
    <property type="protein sequence ID" value="CAG4992148.1"/>
    <property type="molecule type" value="Genomic_DNA"/>
</dbReference>
<organism evidence="2 3">
    <name type="scientific">Dyadobacter helix</name>
    <dbReference type="NCBI Taxonomy" id="2822344"/>
    <lineage>
        <taxon>Bacteria</taxon>
        <taxon>Pseudomonadati</taxon>
        <taxon>Bacteroidota</taxon>
        <taxon>Cytophagia</taxon>
        <taxon>Cytophagales</taxon>
        <taxon>Spirosomataceae</taxon>
        <taxon>Dyadobacter</taxon>
    </lineage>
</organism>
<comment type="caution">
    <text evidence="2">The sequence shown here is derived from an EMBL/GenBank/DDBJ whole genome shotgun (WGS) entry which is preliminary data.</text>
</comment>